<dbReference type="Pfam" id="PF02028">
    <property type="entry name" value="BCCT"/>
    <property type="match status" value="1"/>
</dbReference>
<dbReference type="NCBIfam" id="TIGR00842">
    <property type="entry name" value="bcct"/>
    <property type="match status" value="1"/>
</dbReference>
<dbReference type="InterPro" id="IPR000060">
    <property type="entry name" value="BCCT_transptr"/>
</dbReference>
<keyword evidence="3" id="KW-0813">Transport</keyword>
<feature type="transmembrane region" description="Helical" evidence="8">
    <location>
        <begin position="513"/>
        <end position="534"/>
    </location>
</feature>
<feature type="transmembrane region" description="Helical" evidence="8">
    <location>
        <begin position="356"/>
        <end position="373"/>
    </location>
</feature>
<evidence type="ECO:0000256" key="2">
    <source>
        <dbReference type="ARBA" id="ARBA00005658"/>
    </source>
</evidence>
<evidence type="ECO:0000256" key="5">
    <source>
        <dbReference type="ARBA" id="ARBA00022692"/>
    </source>
</evidence>
<proteinExistence type="inferred from homology"/>
<feature type="transmembrane region" description="Helical" evidence="8">
    <location>
        <begin position="385"/>
        <end position="404"/>
    </location>
</feature>
<dbReference type="PANTHER" id="PTHR30047">
    <property type="entry name" value="HIGH-AFFINITY CHOLINE TRANSPORT PROTEIN-RELATED"/>
    <property type="match status" value="1"/>
</dbReference>
<dbReference type="STRING" id="1123034.GCA_000685805_01229"/>
<feature type="transmembrane region" description="Helical" evidence="8">
    <location>
        <begin position="260"/>
        <end position="284"/>
    </location>
</feature>
<feature type="transmembrane region" description="Helical" evidence="8">
    <location>
        <begin position="126"/>
        <end position="147"/>
    </location>
</feature>
<dbReference type="PANTHER" id="PTHR30047:SF7">
    <property type="entry name" value="HIGH-AFFINITY CHOLINE TRANSPORT PROTEIN"/>
    <property type="match status" value="1"/>
</dbReference>
<evidence type="ECO:0000313" key="10">
    <source>
        <dbReference type="Proteomes" id="UP000254123"/>
    </source>
</evidence>
<feature type="transmembrane region" description="Helical" evidence="8">
    <location>
        <begin position="187"/>
        <end position="208"/>
    </location>
</feature>
<feature type="transmembrane region" description="Helical" evidence="8">
    <location>
        <begin position="296"/>
        <end position="315"/>
    </location>
</feature>
<keyword evidence="6 8" id="KW-1133">Transmembrane helix</keyword>
<organism evidence="9 10">
    <name type="scientific">Psychrobacter phenylpyruvicus</name>
    <dbReference type="NCBI Taxonomy" id="29432"/>
    <lineage>
        <taxon>Bacteria</taxon>
        <taxon>Pseudomonadati</taxon>
        <taxon>Pseudomonadota</taxon>
        <taxon>Gammaproteobacteria</taxon>
        <taxon>Moraxellales</taxon>
        <taxon>Moraxellaceae</taxon>
        <taxon>Psychrobacter</taxon>
    </lineage>
</organism>
<feature type="transmembrane region" description="Helical" evidence="8">
    <location>
        <begin position="88"/>
        <end position="106"/>
    </location>
</feature>
<dbReference type="AlphaFoldDB" id="A0A379LKB1"/>
<dbReference type="EMBL" id="UGVC01000001">
    <property type="protein sequence ID" value="SUD90535.1"/>
    <property type="molecule type" value="Genomic_DNA"/>
</dbReference>
<gene>
    <name evidence="9" type="primary">betP_1</name>
    <name evidence="9" type="ORF">NCTC10526_00866</name>
</gene>
<dbReference type="GO" id="GO:0005886">
    <property type="term" value="C:plasma membrane"/>
    <property type="evidence" value="ECO:0007669"/>
    <property type="project" value="UniProtKB-SubCell"/>
</dbReference>
<protein>
    <submittedName>
        <fullName evidence="9">Glycine betaine transporter BetP</fullName>
    </submittedName>
</protein>
<feature type="transmembrane region" description="Helical" evidence="8">
    <location>
        <begin position="229"/>
        <end position="248"/>
    </location>
</feature>
<dbReference type="PROSITE" id="PS01303">
    <property type="entry name" value="BCCT"/>
    <property type="match status" value="1"/>
</dbReference>
<evidence type="ECO:0000256" key="4">
    <source>
        <dbReference type="ARBA" id="ARBA00022475"/>
    </source>
</evidence>
<keyword evidence="7 8" id="KW-0472">Membrane</keyword>
<comment type="subcellular location">
    <subcellularLocation>
        <location evidence="1">Cell membrane</location>
        <topology evidence="1">Multi-pass membrane protein</topology>
    </subcellularLocation>
</comment>
<evidence type="ECO:0000256" key="7">
    <source>
        <dbReference type="ARBA" id="ARBA00023136"/>
    </source>
</evidence>
<dbReference type="RefSeq" id="WP_028858784.1">
    <property type="nucleotide sequence ID" value="NZ_CAJHAQ010000001.1"/>
</dbReference>
<dbReference type="InterPro" id="IPR018093">
    <property type="entry name" value="BCCT_CS"/>
</dbReference>
<evidence type="ECO:0000256" key="8">
    <source>
        <dbReference type="SAM" id="Phobius"/>
    </source>
</evidence>
<feature type="transmembrane region" description="Helical" evidence="8">
    <location>
        <begin position="483"/>
        <end position="501"/>
    </location>
</feature>
<reference evidence="9 10" key="1">
    <citation type="submission" date="2018-06" db="EMBL/GenBank/DDBJ databases">
        <authorList>
            <consortium name="Pathogen Informatics"/>
            <person name="Doyle S."/>
        </authorList>
    </citation>
    <scope>NUCLEOTIDE SEQUENCE [LARGE SCALE GENOMIC DNA]</scope>
    <source>
        <strain evidence="9 10">NCTC10526</strain>
    </source>
</reference>
<keyword evidence="4" id="KW-1003">Cell membrane</keyword>
<evidence type="ECO:0000256" key="1">
    <source>
        <dbReference type="ARBA" id="ARBA00004651"/>
    </source>
</evidence>
<evidence type="ECO:0000256" key="6">
    <source>
        <dbReference type="ARBA" id="ARBA00022989"/>
    </source>
</evidence>
<keyword evidence="5 8" id="KW-0812">Transmembrane</keyword>
<evidence type="ECO:0000256" key="3">
    <source>
        <dbReference type="ARBA" id="ARBA00022448"/>
    </source>
</evidence>
<sequence>MSINPNKIPNPDKIPKSLIRRFRKRLYTTEHEVGENNVQVMGMDIHNPVFGITALLVLAFVVFTLTMPELANSWLNGAKEWVVNTFDWFIVSASNIFVLFCLLLIISPYGNIRIGGIRATPDFGRLSWIAMLFAAGMGIGLMFWSVAEPLGYATDWGGTPLGIAPGTPEAYKAAMGATMYHWGLHPWAIYATVGLSLALFAFNFRFPLTLRSVFYPIFKEKTWGLPGHIIDILAVLATIFGLATSLGLGAQQAAGGLKYLFGIDLGVNVVEMIIIAAVTMLATLSVYRGLDGGVKLLSNFNMLLALLLLLFIFIVSNPLKLIGQIFGTGVSYASYILPLSNPVGRTDTTFYHGWTLFYWAWWISWSPFVGMFIARISKGRTVREFLTAVMIAPTLVTIIWMTVFGETGLSQYKNQVGELSQGVTDASLTLFQMLNNLPLGMITSIIAIILVLVFFITSSDSGSLVIDTITAGGKLEAPVPQRIFWAISQGLIAIALLYGGGEAALTSLQSGSVSTGLPFTFVLLVMCFSLFLGLRRIYKAREWLLDELEKY</sequence>
<feature type="transmembrane region" description="Helical" evidence="8">
    <location>
        <begin position="49"/>
        <end position="68"/>
    </location>
</feature>
<feature type="transmembrane region" description="Helical" evidence="8">
    <location>
        <begin position="437"/>
        <end position="456"/>
    </location>
</feature>
<evidence type="ECO:0000313" key="9">
    <source>
        <dbReference type="EMBL" id="SUD90535.1"/>
    </source>
</evidence>
<name>A0A379LKB1_9GAMM</name>
<accession>A0A379LKB1</accession>
<comment type="similarity">
    <text evidence="2">Belongs to the BCCT transporter (TC 2.A.15) family.</text>
</comment>
<dbReference type="GO" id="GO:0022857">
    <property type="term" value="F:transmembrane transporter activity"/>
    <property type="evidence" value="ECO:0007669"/>
    <property type="project" value="InterPro"/>
</dbReference>
<dbReference type="Proteomes" id="UP000254123">
    <property type="component" value="Unassembled WGS sequence"/>
</dbReference>
<keyword evidence="10" id="KW-1185">Reference proteome</keyword>